<dbReference type="GO" id="GO:0005886">
    <property type="term" value="C:plasma membrane"/>
    <property type="evidence" value="ECO:0007669"/>
    <property type="project" value="UniProtKB-SubCell"/>
</dbReference>
<keyword evidence="3 7" id="KW-0812">Transmembrane</keyword>
<feature type="domain" description="Polysaccharide chain length determinant N-terminal" evidence="8">
    <location>
        <begin position="22"/>
        <end position="108"/>
    </location>
</feature>
<dbReference type="PANTHER" id="PTHR32309">
    <property type="entry name" value="TYROSINE-PROTEIN KINASE"/>
    <property type="match status" value="1"/>
</dbReference>
<dbReference type="GO" id="GO:0004713">
    <property type="term" value="F:protein tyrosine kinase activity"/>
    <property type="evidence" value="ECO:0007669"/>
    <property type="project" value="TreeGrafter"/>
</dbReference>
<name>A0A846MZ06_9PROT</name>
<dbReference type="SUPFAM" id="SSF52540">
    <property type="entry name" value="P-loop containing nucleoside triphosphate hydrolases"/>
    <property type="match status" value="1"/>
</dbReference>
<gene>
    <name evidence="9" type="ORF">FHS83_001797</name>
</gene>
<comment type="caution">
    <text evidence="9">The sequence shown here is derived from an EMBL/GenBank/DDBJ whole genome shotgun (WGS) entry which is preliminary data.</text>
</comment>
<dbReference type="InterPro" id="IPR050445">
    <property type="entry name" value="Bact_polysacc_biosynth/exp"/>
</dbReference>
<dbReference type="AlphaFoldDB" id="A0A846MZ06"/>
<dbReference type="Proteomes" id="UP000570514">
    <property type="component" value="Unassembled WGS sequence"/>
</dbReference>
<evidence type="ECO:0000313" key="9">
    <source>
        <dbReference type="EMBL" id="NIK88479.1"/>
    </source>
</evidence>
<dbReference type="Gene3D" id="3.40.50.300">
    <property type="entry name" value="P-loop containing nucleotide triphosphate hydrolases"/>
    <property type="match status" value="1"/>
</dbReference>
<evidence type="ECO:0000256" key="1">
    <source>
        <dbReference type="ARBA" id="ARBA00004651"/>
    </source>
</evidence>
<evidence type="ECO:0000256" key="4">
    <source>
        <dbReference type="ARBA" id="ARBA00022989"/>
    </source>
</evidence>
<evidence type="ECO:0000313" key="10">
    <source>
        <dbReference type="Proteomes" id="UP000570514"/>
    </source>
</evidence>
<protein>
    <submittedName>
        <fullName evidence="9">Uncharacterized protein involved in exopolysaccharide biosynthesis/Mrp family chromosome partitioning ATPase</fullName>
    </submittedName>
</protein>
<evidence type="ECO:0000259" key="8">
    <source>
        <dbReference type="Pfam" id="PF02706"/>
    </source>
</evidence>
<dbReference type="PANTHER" id="PTHR32309:SF13">
    <property type="entry name" value="FERRIC ENTEROBACTIN TRANSPORT PROTEIN FEPE"/>
    <property type="match status" value="1"/>
</dbReference>
<feature type="transmembrane region" description="Helical" evidence="7">
    <location>
        <begin position="33"/>
        <end position="56"/>
    </location>
</feature>
<keyword evidence="6" id="KW-0175">Coiled coil</keyword>
<reference evidence="9 10" key="1">
    <citation type="submission" date="2020-03" db="EMBL/GenBank/DDBJ databases">
        <title>Genomic Encyclopedia of Type Strains, Phase IV (KMG-IV): sequencing the most valuable type-strain genomes for metagenomic binning, comparative biology and taxonomic classification.</title>
        <authorList>
            <person name="Goeker M."/>
        </authorList>
    </citation>
    <scope>NUCLEOTIDE SEQUENCE [LARGE SCALE GENOMIC DNA]</scope>
    <source>
        <strain evidence="9 10">DSM 19867</strain>
    </source>
</reference>
<sequence length="727" mass="76636">MSNHEPNKAVTAPPEAVFGFGDFVRVVRARAGLIRLVTLAVLVATAVVMFALPTLYSTSAVVMLDQRKNAVADAATVLSSLPTDPSSVQNQIHVLASRDLALKVIEKLHLDADPEFNPALGGGQSLNPLQLLRGAPAASGPGNRDQIVSAFLSRLDVSSLGVSTSIEVTFTSKDPEKAARIANTLAESYTETLTAAKVSAARKAAGWLTERMHQLATQVQQQESAIELYKAEHDIVESQPGTSLTDQQLVAINTQLVNAQSELAEKRAAYDRVAALAKTGNGAAVTPVVSNKMIGDLRAQEAELVRQEADLASRYGPNHPKMAAIRNEKRDLAAKIDREVTGIAGSMESDLAVAKAHVGAIEASLARVSRQARQDAQSRVRLNAMQANLASTRTMYESFVQRLRAVQDQDDIQLPEAEVISTAPVPVAPSAPHRKLFIAASLPGGLLLGVLLALVLERFGAPLAPRSTPERVVAPRPAMQPFQAPAMALAGTSALSPELDRAARNFVRPRGAAPQKPAKPVVLPPVLAELAGSADMRLADWVLDNPASPYALALNTLLEALMPHRDAVGRVVAVAAPAAEASKSVALLALGRVAATRGVRTVLLDADLGRLVPASPQTGLSAYLAGQPLASLLRKDQRTHLQVMAASGPVWADPRADGLLLALKQHFDLILIDAPVPQIPGPWPKLGHLADSVVIYAPAKAAQAQLDGALRSLVAMSVAAKGLILAA</sequence>
<comment type="subcellular location">
    <subcellularLocation>
        <location evidence="1">Cell membrane</location>
        <topology evidence="1">Multi-pass membrane protein</topology>
    </subcellularLocation>
</comment>
<keyword evidence="5 7" id="KW-0472">Membrane</keyword>
<dbReference type="InterPro" id="IPR027417">
    <property type="entry name" value="P-loop_NTPase"/>
</dbReference>
<dbReference type="Pfam" id="PF02706">
    <property type="entry name" value="Wzz"/>
    <property type="match status" value="1"/>
</dbReference>
<proteinExistence type="predicted"/>
<organism evidence="9 10">
    <name type="scientific">Rhizomicrobium palustre</name>
    <dbReference type="NCBI Taxonomy" id="189966"/>
    <lineage>
        <taxon>Bacteria</taxon>
        <taxon>Pseudomonadati</taxon>
        <taxon>Pseudomonadota</taxon>
        <taxon>Alphaproteobacteria</taxon>
        <taxon>Micropepsales</taxon>
        <taxon>Micropepsaceae</taxon>
        <taxon>Rhizomicrobium</taxon>
    </lineage>
</organism>
<evidence type="ECO:0000256" key="7">
    <source>
        <dbReference type="SAM" id="Phobius"/>
    </source>
</evidence>
<feature type="coiled-coil region" evidence="6">
    <location>
        <begin position="212"/>
        <end position="269"/>
    </location>
</feature>
<dbReference type="RefSeq" id="WP_167082653.1">
    <property type="nucleotide sequence ID" value="NZ_BAAADC010000001.1"/>
</dbReference>
<accession>A0A846MZ06</accession>
<evidence type="ECO:0000256" key="5">
    <source>
        <dbReference type="ARBA" id="ARBA00023136"/>
    </source>
</evidence>
<evidence type="ECO:0000256" key="2">
    <source>
        <dbReference type="ARBA" id="ARBA00022475"/>
    </source>
</evidence>
<evidence type="ECO:0000256" key="6">
    <source>
        <dbReference type="SAM" id="Coils"/>
    </source>
</evidence>
<evidence type="ECO:0000256" key="3">
    <source>
        <dbReference type="ARBA" id="ARBA00022692"/>
    </source>
</evidence>
<keyword evidence="2" id="KW-1003">Cell membrane</keyword>
<dbReference type="InterPro" id="IPR003856">
    <property type="entry name" value="LPS_length_determ_N"/>
</dbReference>
<keyword evidence="10" id="KW-1185">Reference proteome</keyword>
<keyword evidence="4 7" id="KW-1133">Transmembrane helix</keyword>
<dbReference type="EMBL" id="JAASRM010000001">
    <property type="protein sequence ID" value="NIK88479.1"/>
    <property type="molecule type" value="Genomic_DNA"/>
</dbReference>